<name>A0A8S2A6I9_ARAAE</name>
<evidence type="ECO:0000313" key="2">
    <source>
        <dbReference type="EMBL" id="CAE5973302.1"/>
    </source>
</evidence>
<dbReference type="EMBL" id="LR999453">
    <property type="protein sequence ID" value="CAE5973302.1"/>
    <property type="molecule type" value="Genomic_DNA"/>
</dbReference>
<organism evidence="2 3">
    <name type="scientific">Arabidopsis arenosa</name>
    <name type="common">Sand rock-cress</name>
    <name type="synonym">Cardaminopsis arenosa</name>
    <dbReference type="NCBI Taxonomy" id="38785"/>
    <lineage>
        <taxon>Eukaryota</taxon>
        <taxon>Viridiplantae</taxon>
        <taxon>Streptophyta</taxon>
        <taxon>Embryophyta</taxon>
        <taxon>Tracheophyta</taxon>
        <taxon>Spermatophyta</taxon>
        <taxon>Magnoliopsida</taxon>
        <taxon>eudicotyledons</taxon>
        <taxon>Gunneridae</taxon>
        <taxon>Pentapetalae</taxon>
        <taxon>rosids</taxon>
        <taxon>malvids</taxon>
        <taxon>Brassicales</taxon>
        <taxon>Brassicaceae</taxon>
        <taxon>Camelineae</taxon>
        <taxon>Arabidopsis</taxon>
    </lineage>
</organism>
<gene>
    <name evidence="2" type="ORF">AARE701A_LOCUS8185</name>
</gene>
<feature type="region of interest" description="Disordered" evidence="1">
    <location>
        <begin position="27"/>
        <end position="48"/>
    </location>
</feature>
<proteinExistence type="predicted"/>
<reference evidence="2" key="1">
    <citation type="submission" date="2021-01" db="EMBL/GenBank/DDBJ databases">
        <authorList>
            <person name="Bezrukov I."/>
        </authorList>
    </citation>
    <scope>NUCLEOTIDE SEQUENCE</scope>
</reference>
<accession>A0A8S2A6I9</accession>
<sequence>MIIVLLPLITSEQSFELVVPLGLRKDASSSWTPECSEPVNRRETQAKVERREVAAVDSELLRSSPERFENGRSMKWRHLQELRRLPTRSGTEALKDRNPVS</sequence>
<keyword evidence="3" id="KW-1185">Reference proteome</keyword>
<dbReference type="AlphaFoldDB" id="A0A8S2A6I9"/>
<protein>
    <submittedName>
        <fullName evidence="2">Uncharacterized protein</fullName>
    </submittedName>
</protein>
<dbReference type="Proteomes" id="UP000682877">
    <property type="component" value="Chromosome 3"/>
</dbReference>
<evidence type="ECO:0000256" key="1">
    <source>
        <dbReference type="SAM" id="MobiDB-lite"/>
    </source>
</evidence>
<feature type="compositionally biased region" description="Basic and acidic residues" evidence="1">
    <location>
        <begin position="39"/>
        <end position="48"/>
    </location>
</feature>
<evidence type="ECO:0000313" key="3">
    <source>
        <dbReference type="Proteomes" id="UP000682877"/>
    </source>
</evidence>